<protein>
    <submittedName>
        <fullName evidence="2">Uncharacterized protein</fullName>
    </submittedName>
</protein>
<evidence type="ECO:0000256" key="1">
    <source>
        <dbReference type="SAM" id="SignalP"/>
    </source>
</evidence>
<keyword evidence="1" id="KW-0732">Signal</keyword>
<accession>A0A0A9H3I7</accession>
<reference evidence="2" key="2">
    <citation type="journal article" date="2015" name="Data Brief">
        <title>Shoot transcriptome of the giant reed, Arundo donax.</title>
        <authorList>
            <person name="Barrero R.A."/>
            <person name="Guerrero F.D."/>
            <person name="Moolhuijzen P."/>
            <person name="Goolsby J.A."/>
            <person name="Tidwell J."/>
            <person name="Bellgard S.E."/>
            <person name="Bellgard M.I."/>
        </authorList>
    </citation>
    <scope>NUCLEOTIDE SEQUENCE</scope>
    <source>
        <tissue evidence="2">Shoot tissue taken approximately 20 cm above the soil surface</tissue>
    </source>
</reference>
<reference evidence="2" key="1">
    <citation type="submission" date="2014-09" db="EMBL/GenBank/DDBJ databases">
        <authorList>
            <person name="Magalhaes I.L.F."/>
            <person name="Oliveira U."/>
            <person name="Santos F.R."/>
            <person name="Vidigal T.H.D.A."/>
            <person name="Brescovit A.D."/>
            <person name="Santos A.J."/>
        </authorList>
    </citation>
    <scope>NUCLEOTIDE SEQUENCE</scope>
    <source>
        <tissue evidence="2">Shoot tissue taken approximately 20 cm above the soil surface</tissue>
    </source>
</reference>
<name>A0A0A9H3I7_ARUDO</name>
<dbReference type="EMBL" id="GBRH01170463">
    <property type="protein sequence ID" value="JAE27433.1"/>
    <property type="molecule type" value="Transcribed_RNA"/>
</dbReference>
<dbReference type="AlphaFoldDB" id="A0A0A9H3I7"/>
<sequence length="43" mass="5084">MVLSALSLLSQVLYLRYNQIVMDDTLYTEEQQEQQVRACNMNM</sequence>
<proteinExistence type="predicted"/>
<evidence type="ECO:0000313" key="2">
    <source>
        <dbReference type="EMBL" id="JAE27433.1"/>
    </source>
</evidence>
<organism evidence="2">
    <name type="scientific">Arundo donax</name>
    <name type="common">Giant reed</name>
    <name type="synonym">Donax arundinaceus</name>
    <dbReference type="NCBI Taxonomy" id="35708"/>
    <lineage>
        <taxon>Eukaryota</taxon>
        <taxon>Viridiplantae</taxon>
        <taxon>Streptophyta</taxon>
        <taxon>Embryophyta</taxon>
        <taxon>Tracheophyta</taxon>
        <taxon>Spermatophyta</taxon>
        <taxon>Magnoliopsida</taxon>
        <taxon>Liliopsida</taxon>
        <taxon>Poales</taxon>
        <taxon>Poaceae</taxon>
        <taxon>PACMAD clade</taxon>
        <taxon>Arundinoideae</taxon>
        <taxon>Arundineae</taxon>
        <taxon>Arundo</taxon>
    </lineage>
</organism>
<feature type="signal peptide" evidence="1">
    <location>
        <begin position="1"/>
        <end position="15"/>
    </location>
</feature>
<feature type="chain" id="PRO_5012565378" evidence="1">
    <location>
        <begin position="16"/>
        <end position="43"/>
    </location>
</feature>